<proteinExistence type="predicted"/>
<dbReference type="AlphaFoldDB" id="A0AAD8NZ22"/>
<reference evidence="1" key="1">
    <citation type="journal article" date="2023" name="bioRxiv">
        <title>Improved chromosome-level genome assembly for marigold (Tagetes erecta).</title>
        <authorList>
            <person name="Jiang F."/>
            <person name="Yuan L."/>
            <person name="Wang S."/>
            <person name="Wang H."/>
            <person name="Xu D."/>
            <person name="Wang A."/>
            <person name="Fan W."/>
        </authorList>
    </citation>
    <scope>NUCLEOTIDE SEQUENCE</scope>
    <source>
        <strain evidence="1">WSJ</strain>
        <tissue evidence="1">Leaf</tissue>
    </source>
</reference>
<dbReference type="EMBL" id="JAUHHV010000004">
    <property type="protein sequence ID" value="KAK1426124.1"/>
    <property type="molecule type" value="Genomic_DNA"/>
</dbReference>
<protein>
    <submittedName>
        <fullName evidence="1">Uncharacterized protein</fullName>
    </submittedName>
</protein>
<gene>
    <name evidence="1" type="ORF">QVD17_14793</name>
</gene>
<accession>A0AAD8NZ22</accession>
<sequence length="79" mass="9201">MHICAMNPVWKKLCQRQRYWITKTFSKVQVDSLNIQRSSSSSVKSSFPKLKDLVLVICLLLKPYPDFAVARQVFVELLE</sequence>
<organism evidence="1 2">
    <name type="scientific">Tagetes erecta</name>
    <name type="common">African marigold</name>
    <dbReference type="NCBI Taxonomy" id="13708"/>
    <lineage>
        <taxon>Eukaryota</taxon>
        <taxon>Viridiplantae</taxon>
        <taxon>Streptophyta</taxon>
        <taxon>Embryophyta</taxon>
        <taxon>Tracheophyta</taxon>
        <taxon>Spermatophyta</taxon>
        <taxon>Magnoliopsida</taxon>
        <taxon>eudicotyledons</taxon>
        <taxon>Gunneridae</taxon>
        <taxon>Pentapetalae</taxon>
        <taxon>asterids</taxon>
        <taxon>campanulids</taxon>
        <taxon>Asterales</taxon>
        <taxon>Asteraceae</taxon>
        <taxon>Asteroideae</taxon>
        <taxon>Heliantheae alliance</taxon>
        <taxon>Tageteae</taxon>
        <taxon>Tagetes</taxon>
    </lineage>
</organism>
<evidence type="ECO:0000313" key="1">
    <source>
        <dbReference type="EMBL" id="KAK1426124.1"/>
    </source>
</evidence>
<evidence type="ECO:0000313" key="2">
    <source>
        <dbReference type="Proteomes" id="UP001229421"/>
    </source>
</evidence>
<keyword evidence="2" id="KW-1185">Reference proteome</keyword>
<name>A0AAD8NZ22_TARER</name>
<comment type="caution">
    <text evidence="1">The sequence shown here is derived from an EMBL/GenBank/DDBJ whole genome shotgun (WGS) entry which is preliminary data.</text>
</comment>
<dbReference type="Proteomes" id="UP001229421">
    <property type="component" value="Unassembled WGS sequence"/>
</dbReference>